<protein>
    <submittedName>
        <fullName evidence="3">Iodothyronine deiodinase</fullName>
    </submittedName>
</protein>
<dbReference type="Pfam" id="PF00837">
    <property type="entry name" value="T4_deiodinase"/>
    <property type="match status" value="1"/>
</dbReference>
<keyword evidence="1" id="KW-0812">Transmembrane</keyword>
<dbReference type="SUPFAM" id="SSF52833">
    <property type="entry name" value="Thioredoxin-like"/>
    <property type="match status" value="1"/>
</dbReference>
<dbReference type="Proteomes" id="UP000318704">
    <property type="component" value="Chromosome"/>
</dbReference>
<dbReference type="AlphaFoldDB" id="A0A517W0F5"/>
<dbReference type="InterPro" id="IPR036249">
    <property type="entry name" value="Thioredoxin-like_sf"/>
</dbReference>
<evidence type="ECO:0000259" key="2">
    <source>
        <dbReference type="PROSITE" id="PS51352"/>
    </source>
</evidence>
<feature type="transmembrane region" description="Helical" evidence="1">
    <location>
        <begin position="6"/>
        <end position="26"/>
    </location>
</feature>
<keyword evidence="1" id="KW-1133">Transmembrane helix</keyword>
<feature type="domain" description="Thioredoxin" evidence="2">
    <location>
        <begin position="59"/>
        <end position="248"/>
    </location>
</feature>
<dbReference type="Gene3D" id="3.40.30.10">
    <property type="entry name" value="Glutaredoxin"/>
    <property type="match status" value="1"/>
</dbReference>
<keyword evidence="1" id="KW-0472">Membrane</keyword>
<sequence length="252" mass="28420">MQRTTSFWVIPGIFVCTFNLLFVDYVSAQSKKGRGRGFRKPGEVITRPDRSGERWVDQLEVGNIAPEFSLPLLWQDTSSRKTSRTQKSANKKTRQNVTLHDLRANQPVVLIFGSFTCPPFRNQLEGVDAVYEQFKDRAQFLFVYVREAHPDSVLSVIDQNGKESLRKIPQPTDMLTRVSNAAICQRTKDLNIPIAIDTIDNRVGKAYAGRPNRMVVVGTDGKFLFVTVPSPLGTDARSLRNWLSKNLTKSSS</sequence>
<evidence type="ECO:0000313" key="3">
    <source>
        <dbReference type="EMBL" id="QDT98734.1"/>
    </source>
</evidence>
<dbReference type="KEGG" id="gaw:V144x_42410"/>
<gene>
    <name evidence="3" type="ORF">V144x_42410</name>
</gene>
<name>A0A517W0F5_9PLAN</name>
<organism evidence="3 4">
    <name type="scientific">Gimesia aquarii</name>
    <dbReference type="NCBI Taxonomy" id="2527964"/>
    <lineage>
        <taxon>Bacteria</taxon>
        <taxon>Pseudomonadati</taxon>
        <taxon>Planctomycetota</taxon>
        <taxon>Planctomycetia</taxon>
        <taxon>Planctomycetales</taxon>
        <taxon>Planctomycetaceae</taxon>
        <taxon>Gimesia</taxon>
    </lineage>
</organism>
<dbReference type="EMBL" id="CP037920">
    <property type="protein sequence ID" value="QDT98734.1"/>
    <property type="molecule type" value="Genomic_DNA"/>
</dbReference>
<proteinExistence type="predicted"/>
<dbReference type="PANTHER" id="PTHR11781:SF22">
    <property type="entry name" value="TYPE I IODOTHYRONINE DEIODINASE"/>
    <property type="match status" value="1"/>
</dbReference>
<dbReference type="PROSITE" id="PS51352">
    <property type="entry name" value="THIOREDOXIN_2"/>
    <property type="match status" value="1"/>
</dbReference>
<dbReference type="RefSeq" id="WP_197998550.1">
    <property type="nucleotide sequence ID" value="NZ_CP037920.1"/>
</dbReference>
<dbReference type="GO" id="GO:0004800">
    <property type="term" value="F:thyroxine 5'-deiodinase activity"/>
    <property type="evidence" value="ECO:0007669"/>
    <property type="project" value="InterPro"/>
</dbReference>
<evidence type="ECO:0000256" key="1">
    <source>
        <dbReference type="SAM" id="Phobius"/>
    </source>
</evidence>
<dbReference type="InterPro" id="IPR013766">
    <property type="entry name" value="Thioredoxin_domain"/>
</dbReference>
<accession>A0A517W0F5</accession>
<dbReference type="InterPro" id="IPR000643">
    <property type="entry name" value="Iodothyronine_deiodinase"/>
</dbReference>
<evidence type="ECO:0000313" key="4">
    <source>
        <dbReference type="Proteomes" id="UP000318704"/>
    </source>
</evidence>
<dbReference type="PANTHER" id="PTHR11781">
    <property type="entry name" value="IODOTHYRONINE DEIODINASE"/>
    <property type="match status" value="1"/>
</dbReference>
<reference evidence="3 4" key="1">
    <citation type="submission" date="2019-03" db="EMBL/GenBank/DDBJ databases">
        <title>Deep-cultivation of Planctomycetes and their phenomic and genomic characterization uncovers novel biology.</title>
        <authorList>
            <person name="Wiegand S."/>
            <person name="Jogler M."/>
            <person name="Boedeker C."/>
            <person name="Pinto D."/>
            <person name="Vollmers J."/>
            <person name="Rivas-Marin E."/>
            <person name="Kohn T."/>
            <person name="Peeters S.H."/>
            <person name="Heuer A."/>
            <person name="Rast P."/>
            <person name="Oberbeckmann S."/>
            <person name="Bunk B."/>
            <person name="Jeske O."/>
            <person name="Meyerdierks A."/>
            <person name="Storesund J.E."/>
            <person name="Kallscheuer N."/>
            <person name="Luecker S."/>
            <person name="Lage O.M."/>
            <person name="Pohl T."/>
            <person name="Merkel B.J."/>
            <person name="Hornburger P."/>
            <person name="Mueller R.-W."/>
            <person name="Bruemmer F."/>
            <person name="Labrenz M."/>
            <person name="Spormann A.M."/>
            <person name="Op den Camp H."/>
            <person name="Overmann J."/>
            <person name="Amann R."/>
            <person name="Jetten M.S.M."/>
            <person name="Mascher T."/>
            <person name="Medema M.H."/>
            <person name="Devos D.P."/>
            <person name="Kaster A.-K."/>
            <person name="Ovreas L."/>
            <person name="Rohde M."/>
            <person name="Galperin M.Y."/>
            <person name="Jogler C."/>
        </authorList>
    </citation>
    <scope>NUCLEOTIDE SEQUENCE [LARGE SCALE GENOMIC DNA]</scope>
    <source>
        <strain evidence="3 4">V144</strain>
    </source>
</reference>